<evidence type="ECO:0000313" key="3">
    <source>
        <dbReference type="Proteomes" id="UP000257144"/>
    </source>
</evidence>
<feature type="transmembrane region" description="Helical" evidence="1">
    <location>
        <begin position="25"/>
        <end position="47"/>
    </location>
</feature>
<feature type="transmembrane region" description="Helical" evidence="1">
    <location>
        <begin position="67"/>
        <end position="87"/>
    </location>
</feature>
<evidence type="ECO:0000313" key="2">
    <source>
        <dbReference type="EMBL" id="RDU38194.1"/>
    </source>
</evidence>
<keyword evidence="1" id="KW-1133">Transmembrane helix</keyword>
<keyword evidence="1" id="KW-0812">Transmembrane</keyword>
<dbReference type="OrthoDB" id="2717873at2"/>
<feature type="transmembrane region" description="Helical" evidence="1">
    <location>
        <begin position="108"/>
        <end position="127"/>
    </location>
</feature>
<feature type="transmembrane region" description="Helical" evidence="1">
    <location>
        <begin position="197"/>
        <end position="217"/>
    </location>
</feature>
<keyword evidence="1" id="KW-0472">Membrane</keyword>
<dbReference type="Proteomes" id="UP000257144">
    <property type="component" value="Unassembled WGS sequence"/>
</dbReference>
<keyword evidence="3" id="KW-1185">Reference proteome</keyword>
<organism evidence="2 3">
    <name type="scientific">Neobacillus piezotolerans</name>
    <dbReference type="NCBI Taxonomy" id="2259171"/>
    <lineage>
        <taxon>Bacteria</taxon>
        <taxon>Bacillati</taxon>
        <taxon>Bacillota</taxon>
        <taxon>Bacilli</taxon>
        <taxon>Bacillales</taxon>
        <taxon>Bacillaceae</taxon>
        <taxon>Neobacillus</taxon>
    </lineage>
</organism>
<name>A0A3D8GUP0_9BACI</name>
<sequence>MNEKMYNLDTQTDSLNAFEQWSKKAVWPAYIGCLWAVMYAVFVRFYQAAGGTIGLPGQYENPEALQMASYVAGVLIMACGFILISLVKPLGRVVPNRVPFIGGKNIHPLFILIPTLFCTAILIVHGISGMITKSLHLAGIITIQFTDWTSLDVHSLALWSLLFYEPWFLIMGILSGLTASHYALASGISLRVFRRSMLAYLIFVCLLSIYYVFAIILKLA</sequence>
<evidence type="ECO:0000256" key="1">
    <source>
        <dbReference type="SAM" id="Phobius"/>
    </source>
</evidence>
<comment type="caution">
    <text evidence="2">The sequence shown here is derived from an EMBL/GenBank/DDBJ whole genome shotgun (WGS) entry which is preliminary data.</text>
</comment>
<reference evidence="2 3" key="1">
    <citation type="submission" date="2018-07" db="EMBL/GenBank/DDBJ databases">
        <title>Bacillus sp. YLB-04 draft genome sequence.</title>
        <authorList>
            <person name="Yu L."/>
            <person name="Tang X."/>
        </authorList>
    </citation>
    <scope>NUCLEOTIDE SEQUENCE [LARGE SCALE GENOMIC DNA]</scope>
    <source>
        <strain evidence="2 3">YLB-04</strain>
    </source>
</reference>
<dbReference type="AlphaFoldDB" id="A0A3D8GUP0"/>
<accession>A0A3D8GUP0</accession>
<dbReference type="RefSeq" id="WP_115450117.1">
    <property type="nucleotide sequence ID" value="NZ_QNQT01000001.1"/>
</dbReference>
<dbReference type="EMBL" id="QNQT01000001">
    <property type="protein sequence ID" value="RDU38194.1"/>
    <property type="molecule type" value="Genomic_DNA"/>
</dbReference>
<feature type="transmembrane region" description="Helical" evidence="1">
    <location>
        <begin position="167"/>
        <end position="185"/>
    </location>
</feature>
<gene>
    <name evidence="2" type="ORF">DRW41_01090</name>
</gene>
<protein>
    <submittedName>
        <fullName evidence="2">DUF3995 domain-containing protein</fullName>
    </submittedName>
</protein>
<proteinExistence type="predicted"/>